<dbReference type="EMBL" id="ASPP01004366">
    <property type="protein sequence ID" value="ETO32241.1"/>
    <property type="molecule type" value="Genomic_DNA"/>
</dbReference>
<name>X6P1Y8_RETFI</name>
<feature type="transmembrane region" description="Helical" evidence="1">
    <location>
        <begin position="15"/>
        <end position="34"/>
    </location>
</feature>
<keyword evidence="1" id="KW-0472">Membrane</keyword>
<evidence type="ECO:0000256" key="1">
    <source>
        <dbReference type="SAM" id="Phobius"/>
    </source>
</evidence>
<comment type="caution">
    <text evidence="2">The sequence shown here is derived from an EMBL/GenBank/DDBJ whole genome shotgun (WGS) entry which is preliminary data.</text>
</comment>
<proteinExistence type="predicted"/>
<keyword evidence="1" id="KW-0812">Transmembrane</keyword>
<reference evidence="2 3" key="1">
    <citation type="journal article" date="2013" name="Curr. Biol.">
        <title>The Genome of the Foraminiferan Reticulomyxa filosa.</title>
        <authorList>
            <person name="Glockner G."/>
            <person name="Hulsmann N."/>
            <person name="Schleicher M."/>
            <person name="Noegel A.A."/>
            <person name="Eichinger L."/>
            <person name="Gallinger C."/>
            <person name="Pawlowski J."/>
            <person name="Sierra R."/>
            <person name="Euteneuer U."/>
            <person name="Pillet L."/>
            <person name="Moustafa A."/>
            <person name="Platzer M."/>
            <person name="Groth M."/>
            <person name="Szafranski K."/>
            <person name="Schliwa M."/>
        </authorList>
    </citation>
    <scope>NUCLEOTIDE SEQUENCE [LARGE SCALE GENOMIC DNA]</scope>
</reference>
<accession>X6P1Y8</accession>
<sequence length="235" mass="28065">MLEMIAYYRYKNKSYLKWLLNFFFVPLGRVLFFFQKKVNPCKKIKFLLPKNTFTILNRVPVENNNKITFYKKKFSGQITLLLFTFRPQTENDRKFSLYSKEQLNLISWCSGLCIIETANNFSNKFILFTYILDSNKSKAIYLFCFALLQKEILKNYKSLDNDNAKLALLRIFFYYWLLKQKRVVTKKISLSESLYQSKNQLLNKINVESAKRYIQQKCTWGGVGIEQSRSLSFRH</sequence>
<gene>
    <name evidence="2" type="ORF">RFI_04875</name>
</gene>
<organism evidence="2 3">
    <name type="scientific">Reticulomyxa filosa</name>
    <dbReference type="NCBI Taxonomy" id="46433"/>
    <lineage>
        <taxon>Eukaryota</taxon>
        <taxon>Sar</taxon>
        <taxon>Rhizaria</taxon>
        <taxon>Retaria</taxon>
        <taxon>Foraminifera</taxon>
        <taxon>Monothalamids</taxon>
        <taxon>Reticulomyxidae</taxon>
        <taxon>Reticulomyxa</taxon>
    </lineage>
</organism>
<evidence type="ECO:0000313" key="2">
    <source>
        <dbReference type="EMBL" id="ETO32241.1"/>
    </source>
</evidence>
<dbReference type="AlphaFoldDB" id="X6P1Y8"/>
<keyword evidence="3" id="KW-1185">Reference proteome</keyword>
<keyword evidence="1" id="KW-1133">Transmembrane helix</keyword>
<dbReference type="Proteomes" id="UP000023152">
    <property type="component" value="Unassembled WGS sequence"/>
</dbReference>
<protein>
    <submittedName>
        <fullName evidence="2">Uncharacterized protein</fullName>
    </submittedName>
</protein>
<evidence type="ECO:0000313" key="3">
    <source>
        <dbReference type="Proteomes" id="UP000023152"/>
    </source>
</evidence>